<comment type="caution">
    <text evidence="2">The sequence shown here is derived from an EMBL/GenBank/DDBJ whole genome shotgun (WGS) entry which is preliminary data.</text>
</comment>
<dbReference type="PANTHER" id="PTHR46670:SF3">
    <property type="entry name" value="ENDONUCLEASE_EXONUCLEASE_PHOSPHATASE DOMAIN-CONTAINING PROTEIN"/>
    <property type="match status" value="1"/>
</dbReference>
<gene>
    <name evidence="2" type="ORF">HOLleu_44619</name>
</gene>
<dbReference type="EMBL" id="JAIZAY010001051">
    <property type="protein sequence ID" value="KAJ8017752.1"/>
    <property type="molecule type" value="Genomic_DNA"/>
</dbReference>
<dbReference type="AlphaFoldDB" id="A0A9Q0Y8P9"/>
<dbReference type="SUPFAM" id="SSF56219">
    <property type="entry name" value="DNase I-like"/>
    <property type="match status" value="1"/>
</dbReference>
<organism evidence="2 3">
    <name type="scientific">Holothuria leucospilota</name>
    <name type="common">Black long sea cucumber</name>
    <name type="synonym">Mertensiothuria leucospilota</name>
    <dbReference type="NCBI Taxonomy" id="206669"/>
    <lineage>
        <taxon>Eukaryota</taxon>
        <taxon>Metazoa</taxon>
        <taxon>Echinodermata</taxon>
        <taxon>Eleutherozoa</taxon>
        <taxon>Echinozoa</taxon>
        <taxon>Holothuroidea</taxon>
        <taxon>Aspidochirotacea</taxon>
        <taxon>Aspidochirotida</taxon>
        <taxon>Holothuriidae</taxon>
        <taxon>Holothuria</taxon>
    </lineage>
</organism>
<name>A0A9Q0Y8P9_HOLLE</name>
<keyword evidence="3" id="KW-1185">Reference proteome</keyword>
<dbReference type="PANTHER" id="PTHR46670">
    <property type="entry name" value="ENDO/EXONUCLEASE/PHOSPHATASE DOMAIN-CONTAINING PROTEIN"/>
    <property type="match status" value="1"/>
</dbReference>
<evidence type="ECO:0000259" key="1">
    <source>
        <dbReference type="Pfam" id="PF03372"/>
    </source>
</evidence>
<dbReference type="Pfam" id="PF03372">
    <property type="entry name" value="Exo_endo_phos"/>
    <property type="match status" value="1"/>
</dbReference>
<evidence type="ECO:0000313" key="3">
    <source>
        <dbReference type="Proteomes" id="UP001152320"/>
    </source>
</evidence>
<reference evidence="2" key="1">
    <citation type="submission" date="2021-10" db="EMBL/GenBank/DDBJ databases">
        <title>Tropical sea cucumber genome reveals ecological adaptation and Cuvierian tubules defense mechanism.</title>
        <authorList>
            <person name="Chen T."/>
        </authorList>
    </citation>
    <scope>NUCLEOTIDE SEQUENCE</scope>
    <source>
        <strain evidence="2">Nanhai2018</strain>
        <tissue evidence="2">Muscle</tissue>
    </source>
</reference>
<dbReference type="InterPro" id="IPR036691">
    <property type="entry name" value="Endo/exonu/phosph_ase_sf"/>
</dbReference>
<sequence>MNLLTIYLQNFRSIRNKAISVSDFVASNNIDILALTETWLNETETTVIANLVPVGYTFQHVPRPAGIGGGVGLLFKSGLTVKTRTSTKDKLYTHFEHMDCNVSTGSSQFTVGVIYRPPSSSKNRLKTSTFFEEWASYLETFTSKEDRLILMGDINLHLDNPHDLDSQRFNSLLDIHGLRQHVVGPTHRSGHTLDVVITQEDSEILYVPLSVTKACFGDDSDVTCDHDTISFTINVPKPQNVRKTVSYRKLSEINVPSFIADIKDCEDLKNLNRTVDELVAAYNLNLSKLLEPPNTRR</sequence>
<feature type="domain" description="Endonuclease/exonuclease/phosphatase" evidence="1">
    <location>
        <begin position="18"/>
        <end position="200"/>
    </location>
</feature>
<dbReference type="OrthoDB" id="10072198at2759"/>
<proteinExistence type="predicted"/>
<dbReference type="GO" id="GO:0003824">
    <property type="term" value="F:catalytic activity"/>
    <property type="evidence" value="ECO:0007669"/>
    <property type="project" value="InterPro"/>
</dbReference>
<dbReference type="InterPro" id="IPR005135">
    <property type="entry name" value="Endo/exonuclease/phosphatase"/>
</dbReference>
<accession>A0A9Q0Y8P9</accession>
<dbReference type="Gene3D" id="3.60.10.10">
    <property type="entry name" value="Endonuclease/exonuclease/phosphatase"/>
    <property type="match status" value="1"/>
</dbReference>
<evidence type="ECO:0000313" key="2">
    <source>
        <dbReference type="EMBL" id="KAJ8017752.1"/>
    </source>
</evidence>
<dbReference type="Proteomes" id="UP001152320">
    <property type="component" value="Unassembled WGS sequence"/>
</dbReference>
<protein>
    <recommendedName>
        <fullName evidence="1">Endonuclease/exonuclease/phosphatase domain-containing protein</fullName>
    </recommendedName>
</protein>